<feature type="domain" description="Glycosyltransferase 2-like" evidence="1">
    <location>
        <begin position="11"/>
        <end position="131"/>
    </location>
</feature>
<reference evidence="2 3" key="1">
    <citation type="submission" date="2024-09" db="EMBL/GenBank/DDBJ databases">
        <authorList>
            <person name="Sun Q."/>
            <person name="Mori K."/>
        </authorList>
    </citation>
    <scope>NUCLEOTIDE SEQUENCE [LARGE SCALE GENOMIC DNA]</scope>
    <source>
        <strain evidence="2 3">NCAIM B.02415</strain>
    </source>
</reference>
<protein>
    <submittedName>
        <fullName evidence="2">Glycosyltransferase family 2 protein</fullName>
    </submittedName>
</protein>
<comment type="caution">
    <text evidence="2">The sequence shown here is derived from an EMBL/GenBank/DDBJ whole genome shotgun (WGS) entry which is preliminary data.</text>
</comment>
<accession>A0ABV6LA07</accession>
<dbReference type="InterPro" id="IPR001173">
    <property type="entry name" value="Glyco_trans_2-like"/>
</dbReference>
<dbReference type="Proteomes" id="UP001589828">
    <property type="component" value="Unassembled WGS sequence"/>
</dbReference>
<gene>
    <name evidence="2" type="ORF">ACFFGT_18770</name>
</gene>
<proteinExistence type="predicted"/>
<evidence type="ECO:0000313" key="2">
    <source>
        <dbReference type="EMBL" id="MFC0516273.1"/>
    </source>
</evidence>
<dbReference type="EMBL" id="JBHLTS010000024">
    <property type="protein sequence ID" value="MFC0516273.1"/>
    <property type="molecule type" value="Genomic_DNA"/>
</dbReference>
<dbReference type="SUPFAM" id="SSF53448">
    <property type="entry name" value="Nucleotide-diphospho-sugar transferases"/>
    <property type="match status" value="1"/>
</dbReference>
<name>A0ABV6LA07_9SPHI</name>
<sequence>MSASENPLLTISIPTYNRSVFLDRALKQLSIQLIDQDLPVEVVVSDNCSTDDTESVVKKHIDNGLKLRYVRNPENKGMDFNIAQCYLLAKGQYVVAVGDDDFLLDGSLKLLTDFLQNKDYGVVYFKSKGFAEGATIDKVTAEKLSFTEFTEPIDFVKKVHYYITFISGNIVNTKYLDKDNMLKYLGTSLPQVPFFMNAVLSAKQNVVVDTVLLGVELDNTGGYNLFKVFGKNFNYILDGIQTSSKSLKDNIKAAINRKLLIGFFPDYILKFRLNNKNAFVHTDAIKELKELYAGNFYFYMCCYPIAYLPKGLAKGYKQGVKLFSKLSS</sequence>
<dbReference type="PANTHER" id="PTHR22916:SF3">
    <property type="entry name" value="UDP-GLCNAC:BETAGAL BETA-1,3-N-ACETYLGLUCOSAMINYLTRANSFERASE-LIKE PROTEIN 1"/>
    <property type="match status" value="1"/>
</dbReference>
<dbReference type="CDD" id="cd00761">
    <property type="entry name" value="Glyco_tranf_GTA_type"/>
    <property type="match status" value="1"/>
</dbReference>
<dbReference type="PANTHER" id="PTHR22916">
    <property type="entry name" value="GLYCOSYLTRANSFERASE"/>
    <property type="match status" value="1"/>
</dbReference>
<organism evidence="2 3">
    <name type="scientific">Mucilaginibacter angelicae</name>
    <dbReference type="NCBI Taxonomy" id="869718"/>
    <lineage>
        <taxon>Bacteria</taxon>
        <taxon>Pseudomonadati</taxon>
        <taxon>Bacteroidota</taxon>
        <taxon>Sphingobacteriia</taxon>
        <taxon>Sphingobacteriales</taxon>
        <taxon>Sphingobacteriaceae</taxon>
        <taxon>Mucilaginibacter</taxon>
    </lineage>
</organism>
<evidence type="ECO:0000313" key="3">
    <source>
        <dbReference type="Proteomes" id="UP001589828"/>
    </source>
</evidence>
<evidence type="ECO:0000259" key="1">
    <source>
        <dbReference type="Pfam" id="PF00535"/>
    </source>
</evidence>
<dbReference type="InterPro" id="IPR029044">
    <property type="entry name" value="Nucleotide-diphossugar_trans"/>
</dbReference>
<dbReference type="Pfam" id="PF00535">
    <property type="entry name" value="Glycos_transf_2"/>
    <property type="match status" value="1"/>
</dbReference>
<dbReference type="Gene3D" id="3.90.550.10">
    <property type="entry name" value="Spore Coat Polysaccharide Biosynthesis Protein SpsA, Chain A"/>
    <property type="match status" value="1"/>
</dbReference>
<dbReference type="RefSeq" id="WP_377024069.1">
    <property type="nucleotide sequence ID" value="NZ_JBHLTS010000024.1"/>
</dbReference>
<keyword evidence="3" id="KW-1185">Reference proteome</keyword>